<comment type="caution">
    <text evidence="1">The sequence shown here is derived from an EMBL/GenBank/DDBJ whole genome shotgun (WGS) entry which is preliminary data.</text>
</comment>
<dbReference type="EMBL" id="MU277226">
    <property type="protein sequence ID" value="KAI0059407.1"/>
    <property type="molecule type" value="Genomic_DNA"/>
</dbReference>
<name>A0ACB8ST77_9AGAM</name>
<proteinExistence type="predicted"/>
<accession>A0ACB8ST77</accession>
<organism evidence="1 2">
    <name type="scientific">Artomyces pyxidatus</name>
    <dbReference type="NCBI Taxonomy" id="48021"/>
    <lineage>
        <taxon>Eukaryota</taxon>
        <taxon>Fungi</taxon>
        <taxon>Dikarya</taxon>
        <taxon>Basidiomycota</taxon>
        <taxon>Agaricomycotina</taxon>
        <taxon>Agaricomycetes</taxon>
        <taxon>Russulales</taxon>
        <taxon>Auriscalpiaceae</taxon>
        <taxon>Artomyces</taxon>
    </lineage>
</organism>
<evidence type="ECO:0000313" key="2">
    <source>
        <dbReference type="Proteomes" id="UP000814140"/>
    </source>
</evidence>
<evidence type="ECO:0000313" key="1">
    <source>
        <dbReference type="EMBL" id="KAI0059407.1"/>
    </source>
</evidence>
<keyword evidence="2" id="KW-1185">Reference proteome</keyword>
<reference evidence="1" key="1">
    <citation type="submission" date="2021-03" db="EMBL/GenBank/DDBJ databases">
        <authorList>
            <consortium name="DOE Joint Genome Institute"/>
            <person name="Ahrendt S."/>
            <person name="Looney B.P."/>
            <person name="Miyauchi S."/>
            <person name="Morin E."/>
            <person name="Drula E."/>
            <person name="Courty P.E."/>
            <person name="Chicoki N."/>
            <person name="Fauchery L."/>
            <person name="Kohler A."/>
            <person name="Kuo A."/>
            <person name="Labutti K."/>
            <person name="Pangilinan J."/>
            <person name="Lipzen A."/>
            <person name="Riley R."/>
            <person name="Andreopoulos W."/>
            <person name="He G."/>
            <person name="Johnson J."/>
            <person name="Barry K.W."/>
            <person name="Grigoriev I.V."/>
            <person name="Nagy L."/>
            <person name="Hibbett D."/>
            <person name="Henrissat B."/>
            <person name="Matheny P.B."/>
            <person name="Labbe J."/>
            <person name="Martin F."/>
        </authorList>
    </citation>
    <scope>NUCLEOTIDE SEQUENCE</scope>
    <source>
        <strain evidence="1">HHB10654</strain>
    </source>
</reference>
<reference evidence="1" key="2">
    <citation type="journal article" date="2022" name="New Phytol.">
        <title>Evolutionary transition to the ectomycorrhizal habit in the genomes of a hyperdiverse lineage of mushroom-forming fungi.</title>
        <authorList>
            <person name="Looney B."/>
            <person name="Miyauchi S."/>
            <person name="Morin E."/>
            <person name="Drula E."/>
            <person name="Courty P.E."/>
            <person name="Kohler A."/>
            <person name="Kuo A."/>
            <person name="LaButti K."/>
            <person name="Pangilinan J."/>
            <person name="Lipzen A."/>
            <person name="Riley R."/>
            <person name="Andreopoulos W."/>
            <person name="He G."/>
            <person name="Johnson J."/>
            <person name="Nolan M."/>
            <person name="Tritt A."/>
            <person name="Barry K.W."/>
            <person name="Grigoriev I.V."/>
            <person name="Nagy L.G."/>
            <person name="Hibbett D."/>
            <person name="Henrissat B."/>
            <person name="Matheny P.B."/>
            <person name="Labbe J."/>
            <person name="Martin F.M."/>
        </authorList>
    </citation>
    <scope>NUCLEOTIDE SEQUENCE</scope>
    <source>
        <strain evidence="1">HHB10654</strain>
    </source>
</reference>
<protein>
    <submittedName>
        <fullName evidence="1">Uncharacterized protein</fullName>
    </submittedName>
</protein>
<gene>
    <name evidence="1" type="ORF">BV25DRAFT_1117496</name>
</gene>
<dbReference type="Proteomes" id="UP000814140">
    <property type="component" value="Unassembled WGS sequence"/>
</dbReference>
<sequence>MCVCLFPTRLTNNALSLICPRSRLCLWSPFSRSPPLSSPQSGRGTPRASQYWRPRRVAFFSQNYEPLFYLGRPDRTRRSSGASFRSGRRSSRVNTVGRPGVVAVEAYRRRCVYVPLPPRVFYLPSRRNHTTICTIAAICHSLPGTCSTTLGRDGPGTLSYFPLDPTQR</sequence>